<organism evidence="12 13">
    <name type="scientific">Heterodera schachtii</name>
    <name type="common">Sugarbeet cyst nematode worm</name>
    <name type="synonym">Tylenchus schachtii</name>
    <dbReference type="NCBI Taxonomy" id="97005"/>
    <lineage>
        <taxon>Eukaryota</taxon>
        <taxon>Metazoa</taxon>
        <taxon>Ecdysozoa</taxon>
        <taxon>Nematoda</taxon>
        <taxon>Chromadorea</taxon>
        <taxon>Rhabditida</taxon>
        <taxon>Tylenchina</taxon>
        <taxon>Tylenchomorpha</taxon>
        <taxon>Tylenchoidea</taxon>
        <taxon>Heteroderidae</taxon>
        <taxon>Heteroderinae</taxon>
        <taxon>Heterodera</taxon>
    </lineage>
</organism>
<name>A0ABD2JH44_HETSC</name>
<dbReference type="SUPFAM" id="SSF68906">
    <property type="entry name" value="SAP domain"/>
    <property type="match status" value="1"/>
</dbReference>
<keyword evidence="5 8" id="KW-0863">Zinc-finger</keyword>
<evidence type="ECO:0000256" key="7">
    <source>
        <dbReference type="ARBA" id="ARBA00022833"/>
    </source>
</evidence>
<dbReference type="InterPro" id="IPR023321">
    <property type="entry name" value="PINIT"/>
</dbReference>
<feature type="compositionally biased region" description="Low complexity" evidence="9">
    <location>
        <begin position="242"/>
        <end position="272"/>
    </location>
</feature>
<keyword evidence="7" id="KW-0862">Zinc</keyword>
<feature type="compositionally biased region" description="Low complexity" evidence="9">
    <location>
        <begin position="102"/>
        <end position="116"/>
    </location>
</feature>
<feature type="compositionally biased region" description="Low complexity" evidence="9">
    <location>
        <begin position="209"/>
        <end position="234"/>
    </location>
</feature>
<dbReference type="Pfam" id="PF02891">
    <property type="entry name" value="zf-MIZ"/>
    <property type="match status" value="1"/>
</dbReference>
<feature type="domain" description="SP-RING-type" evidence="10">
    <location>
        <begin position="469"/>
        <end position="550"/>
    </location>
</feature>
<comment type="pathway">
    <text evidence="1">Protein modification; protein sumoylation.</text>
</comment>
<dbReference type="InterPro" id="IPR004181">
    <property type="entry name" value="Znf_MIZ"/>
</dbReference>
<evidence type="ECO:0000256" key="1">
    <source>
        <dbReference type="ARBA" id="ARBA00004718"/>
    </source>
</evidence>
<keyword evidence="4" id="KW-0479">Metal-binding</keyword>
<dbReference type="PROSITE" id="PS51466">
    <property type="entry name" value="PINIT"/>
    <property type="match status" value="1"/>
</dbReference>
<evidence type="ECO:0000256" key="9">
    <source>
        <dbReference type="SAM" id="MobiDB-lite"/>
    </source>
</evidence>
<protein>
    <submittedName>
        <fullName evidence="12">Uncharacterized protein</fullName>
    </submittedName>
</protein>
<feature type="region of interest" description="Disordered" evidence="9">
    <location>
        <begin position="378"/>
        <end position="411"/>
    </location>
</feature>
<dbReference type="Gene3D" id="1.10.720.30">
    <property type="entry name" value="SAP domain"/>
    <property type="match status" value="1"/>
</dbReference>
<dbReference type="EMBL" id="JBICCN010000143">
    <property type="protein sequence ID" value="KAL3089943.1"/>
    <property type="molecule type" value="Genomic_DNA"/>
</dbReference>
<proteinExistence type="inferred from homology"/>
<dbReference type="Gene3D" id="2.60.120.780">
    <property type="entry name" value="PINIT domain"/>
    <property type="match status" value="1"/>
</dbReference>
<dbReference type="GO" id="GO:0008270">
    <property type="term" value="F:zinc ion binding"/>
    <property type="evidence" value="ECO:0007669"/>
    <property type="project" value="UniProtKB-KW"/>
</dbReference>
<dbReference type="PANTHER" id="PTHR10782:SF94">
    <property type="entry name" value="SUPPRESSOR OF VARIEGATION 2-10, ISOFORM I"/>
    <property type="match status" value="1"/>
</dbReference>
<comment type="similarity">
    <text evidence="2">Belongs to the PIAS family.</text>
</comment>
<keyword evidence="3" id="KW-0808">Transferase</keyword>
<dbReference type="Pfam" id="PF14324">
    <property type="entry name" value="PINIT"/>
    <property type="match status" value="1"/>
</dbReference>
<evidence type="ECO:0000313" key="13">
    <source>
        <dbReference type="Proteomes" id="UP001620645"/>
    </source>
</evidence>
<feature type="region of interest" description="Disordered" evidence="9">
    <location>
        <begin position="90"/>
        <end position="130"/>
    </location>
</feature>
<dbReference type="CDD" id="cd16650">
    <property type="entry name" value="SP-RING_PIAS-like"/>
    <property type="match status" value="1"/>
</dbReference>
<evidence type="ECO:0000256" key="8">
    <source>
        <dbReference type="PROSITE-ProRule" id="PRU00452"/>
    </source>
</evidence>
<dbReference type="Proteomes" id="UP001620645">
    <property type="component" value="Unassembled WGS sequence"/>
</dbReference>
<dbReference type="InterPro" id="IPR036361">
    <property type="entry name" value="SAP_dom_sf"/>
</dbReference>
<feature type="compositionally biased region" description="Low complexity" evidence="9">
    <location>
        <begin position="776"/>
        <end position="793"/>
    </location>
</feature>
<feature type="compositionally biased region" description="Low complexity" evidence="9">
    <location>
        <begin position="628"/>
        <end position="665"/>
    </location>
</feature>
<keyword evidence="13" id="KW-1185">Reference proteome</keyword>
<dbReference type="InterPro" id="IPR013083">
    <property type="entry name" value="Znf_RING/FYVE/PHD"/>
</dbReference>
<evidence type="ECO:0000259" key="10">
    <source>
        <dbReference type="PROSITE" id="PS51044"/>
    </source>
</evidence>
<evidence type="ECO:0000256" key="5">
    <source>
        <dbReference type="ARBA" id="ARBA00022771"/>
    </source>
</evidence>
<accession>A0ABD2JH44</accession>
<evidence type="ECO:0000256" key="6">
    <source>
        <dbReference type="ARBA" id="ARBA00022786"/>
    </source>
</evidence>
<dbReference type="PROSITE" id="PS51044">
    <property type="entry name" value="ZF_SP_RING"/>
    <property type="match status" value="1"/>
</dbReference>
<gene>
    <name evidence="12" type="ORF">niasHS_006395</name>
</gene>
<feature type="region of interest" description="Disordered" evidence="9">
    <location>
        <begin position="203"/>
        <end position="278"/>
    </location>
</feature>
<feature type="region of interest" description="Disordered" evidence="9">
    <location>
        <begin position="562"/>
        <end position="815"/>
    </location>
</feature>
<dbReference type="AlphaFoldDB" id="A0ABD2JH44"/>
<feature type="compositionally biased region" description="Low complexity" evidence="9">
    <location>
        <begin position="725"/>
        <end position="766"/>
    </location>
</feature>
<dbReference type="GO" id="GO:0016740">
    <property type="term" value="F:transferase activity"/>
    <property type="evidence" value="ECO:0007669"/>
    <property type="project" value="UniProtKB-KW"/>
</dbReference>
<evidence type="ECO:0000256" key="4">
    <source>
        <dbReference type="ARBA" id="ARBA00022723"/>
    </source>
</evidence>
<keyword evidence="6" id="KW-0833">Ubl conjugation pathway</keyword>
<sequence length="856" mass="92141">MNNDSGTNGTTSSPTYTKQQIQQCQEIVKSFRVHELHQLLSIFHYPKLGKKVELVDRAQAVLSIPKHQTKAAQKVFEIQVSNRVRDSMHPYSPTGNINGSMQQQHGVHHQQQSYPAVGGGPLPTAAPPASSPSVIAGGVGGGGMLHPGSNAAAAAGMARAPTFNHHTQQQQQMFNNQNAAAFYAAYQHQFFQMAPHNFVNPQAAHLHHQQPPNNPLAAAASAAAAAAAAAQQHHQPQHHHQQQNGQAAQQQQHVHPNLYQRQQQQQPAVVPQHGAGGQSVRDLRTVELPFYDQIKVIVPMTELPPYPVPIRPGDARASHSFSVPSEDIQRVHYRIEEQPLPRYELQLRMFLLETSEEQQDAFPPGSTVRVDDHGVQLPPVIPTNKPNAEQKRYPRPVNITPYAQPPRGRSNPHRLSFEWNGDKRAWAFTVTLVRRLNSEILLNRILNNPNARRPLEKTKQIIVRRLNGDEDDVQMDSLKISLMDPLMRTRIKIPSRAAECTHLQCFDLNSYLMMSEKRPTWKCPVCDRNAIYSKLIIDAYFEQVLSAVASGDDEIELLRDGSWRLPLPPDTMGVDSDDQNVGVAAAGGDEGGAGTAEASAGGDDDDDIMVVTMPVAKKQRPPGGAGGSDAVSSDLSVKQQSSAPVQQQQQKRTTTSSAPAVAPTPDIDIICLSSDDEEEDRQQMARAIAASSRQQQQQQMFGAGSTENGKEMARGNSSGGGEGCAAGTSSSSSSASSNGGGAAFSYSVSSSSSSVNTNSSAASTTAKNGRRMTVLGAVPEATAAGGTAGAARNAGDRSRSAGSSVAPPTANNGPILRVNGMHPSIFRPAINEVATRHIASNLAVFLQHVNAKNSRA</sequence>
<dbReference type="Gene3D" id="3.30.40.10">
    <property type="entry name" value="Zinc/RING finger domain, C3HC4 (zinc finger)"/>
    <property type="match status" value="1"/>
</dbReference>
<evidence type="ECO:0000256" key="3">
    <source>
        <dbReference type="ARBA" id="ARBA00022679"/>
    </source>
</evidence>
<evidence type="ECO:0000313" key="12">
    <source>
        <dbReference type="EMBL" id="KAL3089943.1"/>
    </source>
</evidence>
<evidence type="ECO:0000259" key="11">
    <source>
        <dbReference type="PROSITE" id="PS51466"/>
    </source>
</evidence>
<reference evidence="12 13" key="1">
    <citation type="submission" date="2024-10" db="EMBL/GenBank/DDBJ databases">
        <authorList>
            <person name="Kim D."/>
        </authorList>
    </citation>
    <scope>NUCLEOTIDE SEQUENCE [LARGE SCALE GENOMIC DNA]</scope>
    <source>
        <strain evidence="12">Taebaek</strain>
    </source>
</reference>
<evidence type="ECO:0000256" key="2">
    <source>
        <dbReference type="ARBA" id="ARBA00005383"/>
    </source>
</evidence>
<feature type="domain" description="PINIT" evidence="11">
    <location>
        <begin position="264"/>
        <end position="436"/>
    </location>
</feature>
<dbReference type="PANTHER" id="PTHR10782">
    <property type="entry name" value="ZINC FINGER MIZ DOMAIN-CONTAINING PROTEIN"/>
    <property type="match status" value="1"/>
</dbReference>
<feature type="compositionally biased region" description="Low complexity" evidence="9">
    <location>
        <begin position="684"/>
        <end position="700"/>
    </location>
</feature>
<dbReference type="InterPro" id="IPR038654">
    <property type="entry name" value="PINIT_sf"/>
</dbReference>
<comment type="caution">
    <text evidence="12">The sequence shown here is derived from an EMBL/GenBank/DDBJ whole genome shotgun (WGS) entry which is preliminary data.</text>
</comment>